<name>A0A2S4PTI7_9PEZI</name>
<evidence type="ECO:0008006" key="4">
    <source>
        <dbReference type="Google" id="ProtNLM"/>
    </source>
</evidence>
<proteinExistence type="predicted"/>
<feature type="compositionally biased region" description="Basic and acidic residues" evidence="1">
    <location>
        <begin position="276"/>
        <end position="286"/>
    </location>
</feature>
<feature type="region of interest" description="Disordered" evidence="1">
    <location>
        <begin position="270"/>
        <end position="299"/>
    </location>
</feature>
<dbReference type="EMBL" id="PEDP01000633">
    <property type="protein sequence ID" value="POS85358.1"/>
    <property type="molecule type" value="Genomic_DNA"/>
</dbReference>
<comment type="caution">
    <text evidence="2">The sequence shown here is derived from an EMBL/GenBank/DDBJ whole genome shotgun (WGS) entry which is preliminary data.</text>
</comment>
<accession>A0A2S4PTI7</accession>
<gene>
    <name evidence="2" type="ORF">EPUL_006753</name>
</gene>
<protein>
    <recommendedName>
        <fullName evidence="4">cAMP-independent regulatory protein pac2</fullName>
    </recommendedName>
</protein>
<dbReference type="PANTHER" id="PTHR28027">
    <property type="entry name" value="TRANSCRIPTIONAL REGULATOR MIT1"/>
    <property type="match status" value="1"/>
</dbReference>
<dbReference type="AlphaFoldDB" id="A0A2S4PTI7"/>
<keyword evidence="3" id="KW-1185">Reference proteome</keyword>
<dbReference type="OrthoDB" id="5572844at2759"/>
<dbReference type="InterPro" id="IPR018608">
    <property type="entry name" value="Gti1/Pac2"/>
</dbReference>
<dbReference type="Pfam" id="PF09729">
    <property type="entry name" value="Gti1_Pac2"/>
    <property type="match status" value="1"/>
</dbReference>
<reference evidence="2 3" key="1">
    <citation type="submission" date="2017-10" db="EMBL/GenBank/DDBJ databases">
        <title>Development of genomic resources for the powdery mildew, Erysiphe pulchra.</title>
        <authorList>
            <person name="Wadl P.A."/>
            <person name="Mack B.M."/>
            <person name="Moore G."/>
            <person name="Beltz S.B."/>
        </authorList>
    </citation>
    <scope>NUCLEOTIDE SEQUENCE [LARGE SCALE GENOMIC DNA]</scope>
    <source>
        <strain evidence="2">Cflorida</strain>
    </source>
</reference>
<sequence>METYFGHIRTSADAIKLFEACRLGILQRVRRRLSEKERQSIKSGSVFVWDEREAGMRRWTDGKNWSPSRVSGSFLTYREMDGKRTGQSDVALLQRQSIIAPQDSYHASDEELDEDNHEEYRYKLDGLMKQTFSITTSTGRNLHLISYYSRSDPNVMELSQPTLDPLLRHIVPSKAIYPESIFPEAQDSTVNCSEIQSVSYSSSHVTESSMPKNIGGLPQHQHSYAHSYSWSSSPKLTQNYPPNMNILPLLNPLYTVTPNKQAVNSQVHPQSQFRQLPDKENCDHSPKSALKNGTQPMTSSMYISTQDSPKLRSICDNPVPFSQSDSRPTGDLAYSLPAASSSQLRLLQEVPVSFLGQTKKSDKLISNSNYSTLAPSARNALLSGRIPSFSSFVYAHDPLDTDNVNNYSRDHSVLQSNEPDFSHKNWQSMNKRNEPMKWRPTVKIDDEDHRAIRVLDRKFCV</sequence>
<organism evidence="2 3">
    <name type="scientific">Erysiphe pulchra</name>
    <dbReference type="NCBI Taxonomy" id="225359"/>
    <lineage>
        <taxon>Eukaryota</taxon>
        <taxon>Fungi</taxon>
        <taxon>Dikarya</taxon>
        <taxon>Ascomycota</taxon>
        <taxon>Pezizomycotina</taxon>
        <taxon>Leotiomycetes</taxon>
        <taxon>Erysiphales</taxon>
        <taxon>Erysiphaceae</taxon>
        <taxon>Erysiphe</taxon>
    </lineage>
</organism>
<dbReference type="Proteomes" id="UP000237438">
    <property type="component" value="Unassembled WGS sequence"/>
</dbReference>
<dbReference type="PANTHER" id="PTHR28027:SF1">
    <property type="entry name" value="CAMP INDEPENDENT REGULATORY PROTEIN (AFU_ORTHOLOGUE AFUA_3G09640)"/>
    <property type="match status" value="1"/>
</dbReference>
<dbReference type="GO" id="GO:0003677">
    <property type="term" value="F:DNA binding"/>
    <property type="evidence" value="ECO:0007669"/>
    <property type="project" value="TreeGrafter"/>
</dbReference>
<evidence type="ECO:0000313" key="3">
    <source>
        <dbReference type="Proteomes" id="UP000237438"/>
    </source>
</evidence>
<evidence type="ECO:0000313" key="2">
    <source>
        <dbReference type="EMBL" id="POS85358.1"/>
    </source>
</evidence>
<evidence type="ECO:0000256" key="1">
    <source>
        <dbReference type="SAM" id="MobiDB-lite"/>
    </source>
</evidence>